<gene>
    <name evidence="2" type="ORF">RGQ29_004953</name>
</gene>
<dbReference type="AlphaFoldDB" id="A0AAN7E3Z9"/>
<dbReference type="InterPro" id="IPR053258">
    <property type="entry name" value="Ca-permeable_cation_channel"/>
</dbReference>
<keyword evidence="1" id="KW-0472">Membrane</keyword>
<organism evidence="2 3">
    <name type="scientific">Quercus rubra</name>
    <name type="common">Northern red oak</name>
    <name type="synonym">Quercus borealis</name>
    <dbReference type="NCBI Taxonomy" id="3512"/>
    <lineage>
        <taxon>Eukaryota</taxon>
        <taxon>Viridiplantae</taxon>
        <taxon>Streptophyta</taxon>
        <taxon>Embryophyta</taxon>
        <taxon>Tracheophyta</taxon>
        <taxon>Spermatophyta</taxon>
        <taxon>Magnoliopsida</taxon>
        <taxon>eudicotyledons</taxon>
        <taxon>Gunneridae</taxon>
        <taxon>Pentapetalae</taxon>
        <taxon>rosids</taxon>
        <taxon>fabids</taxon>
        <taxon>Fagales</taxon>
        <taxon>Fagaceae</taxon>
        <taxon>Quercus</taxon>
    </lineage>
</organism>
<proteinExistence type="predicted"/>
<reference evidence="2 3" key="1">
    <citation type="journal article" date="2023" name="G3 (Bethesda)">
        <title>A haplotype-resolved chromosome-scale genome for Quercus rubra L. provides insights into the genetics of adaptive traits for red oak species.</title>
        <authorList>
            <person name="Kapoor B."/>
            <person name="Jenkins J."/>
            <person name="Schmutz J."/>
            <person name="Zhebentyayeva T."/>
            <person name="Kuelheim C."/>
            <person name="Coggeshall M."/>
            <person name="Heim C."/>
            <person name="Lasky J.R."/>
            <person name="Leites L."/>
            <person name="Islam-Faridi N."/>
            <person name="Romero-Severson J."/>
            <person name="DeLeo V.L."/>
            <person name="Lucas S.M."/>
            <person name="Lazic D."/>
            <person name="Gailing O."/>
            <person name="Carlson J."/>
            <person name="Staton M."/>
        </authorList>
    </citation>
    <scope>NUCLEOTIDE SEQUENCE [LARGE SCALE GENOMIC DNA]</scope>
    <source>
        <strain evidence="2">Pseudo-F2</strain>
    </source>
</reference>
<keyword evidence="1" id="KW-0812">Transmembrane</keyword>
<dbReference type="PANTHER" id="PTHR34115">
    <property type="entry name" value="PROTEIN, PUTATIVE-RELATED"/>
    <property type="match status" value="1"/>
</dbReference>
<feature type="transmembrane region" description="Helical" evidence="1">
    <location>
        <begin position="74"/>
        <end position="97"/>
    </location>
</feature>
<keyword evidence="1" id="KW-1133">Transmembrane helix</keyword>
<evidence type="ECO:0000313" key="2">
    <source>
        <dbReference type="EMBL" id="KAK4562284.1"/>
    </source>
</evidence>
<evidence type="ECO:0000256" key="1">
    <source>
        <dbReference type="SAM" id="Phobius"/>
    </source>
</evidence>
<feature type="transmembrane region" description="Helical" evidence="1">
    <location>
        <begin position="12"/>
        <end position="34"/>
    </location>
</feature>
<dbReference type="PANTHER" id="PTHR34115:SF17">
    <property type="entry name" value="PROTEIN, PUTATIVE-RELATED"/>
    <property type="match status" value="1"/>
</dbReference>
<comment type="caution">
    <text evidence="2">The sequence shown here is derived from an EMBL/GenBank/DDBJ whole genome shotgun (WGS) entry which is preliminary data.</text>
</comment>
<dbReference type="EMBL" id="JAXUIC010000011">
    <property type="protein sequence ID" value="KAK4562284.1"/>
    <property type="molecule type" value="Genomic_DNA"/>
</dbReference>
<sequence length="162" mass="18393">MSRFEQELRFFEQFLVVFGFSFSFLLALIGLKYQNSNGALFHEHRVIMVLLIIDVCTGTIALAMVTLPTFRNSSLFLFEIVCLISEVFACDLLLLILVPPFGVFMFIICAFGLVYILYGTYPKILNSCQEILKSMRQEPSQTPNESLVLTPNETEIQMAEVA</sequence>
<protein>
    <submittedName>
        <fullName evidence="2">Uncharacterized protein</fullName>
    </submittedName>
</protein>
<accession>A0AAN7E3Z9</accession>
<keyword evidence="3" id="KW-1185">Reference proteome</keyword>
<name>A0AAN7E3Z9_QUERU</name>
<evidence type="ECO:0000313" key="3">
    <source>
        <dbReference type="Proteomes" id="UP001324115"/>
    </source>
</evidence>
<dbReference type="Proteomes" id="UP001324115">
    <property type="component" value="Unassembled WGS sequence"/>
</dbReference>
<feature type="transmembrane region" description="Helical" evidence="1">
    <location>
        <begin position="103"/>
        <end position="121"/>
    </location>
</feature>
<feature type="transmembrane region" description="Helical" evidence="1">
    <location>
        <begin position="46"/>
        <end position="67"/>
    </location>
</feature>